<dbReference type="EMBL" id="CAUJNA010003305">
    <property type="protein sequence ID" value="CAJ1398582.1"/>
    <property type="molecule type" value="Genomic_DNA"/>
</dbReference>
<dbReference type="Proteomes" id="UP001178507">
    <property type="component" value="Unassembled WGS sequence"/>
</dbReference>
<dbReference type="AlphaFoldDB" id="A0AA36J2U3"/>
<sequence>MHCYVSRQLPRTGRTGSRFISGLRLCHTQLLLRGGARTPLEPLEPESYWRDTLPNEALLRRLTVGEAPGGPRRRRGDEVWGQLTERGVDESNALGARLERWLAEHHASSEDEAYKEMPTMVLTSPDYRSSLTARAVLSGLFPPSQRADAAAVQLRTLRAAQTKLHPPEEKEDEARQDTAMDLTELLALEPDALEGACECGSVESRPWAFNGT</sequence>
<dbReference type="SUPFAM" id="SSF53254">
    <property type="entry name" value="Phosphoglycerate mutase-like"/>
    <property type="match status" value="1"/>
</dbReference>
<dbReference type="InterPro" id="IPR029033">
    <property type="entry name" value="His_PPase_superfam"/>
</dbReference>
<reference evidence="1" key="1">
    <citation type="submission" date="2023-08" db="EMBL/GenBank/DDBJ databases">
        <authorList>
            <person name="Chen Y."/>
            <person name="Shah S."/>
            <person name="Dougan E. K."/>
            <person name="Thang M."/>
            <person name="Chan C."/>
        </authorList>
    </citation>
    <scope>NUCLEOTIDE SEQUENCE</scope>
</reference>
<keyword evidence="2" id="KW-1185">Reference proteome</keyword>
<comment type="caution">
    <text evidence="1">The sequence shown here is derived from an EMBL/GenBank/DDBJ whole genome shotgun (WGS) entry which is preliminary data.</text>
</comment>
<organism evidence="1 2">
    <name type="scientific">Effrenium voratum</name>
    <dbReference type="NCBI Taxonomy" id="2562239"/>
    <lineage>
        <taxon>Eukaryota</taxon>
        <taxon>Sar</taxon>
        <taxon>Alveolata</taxon>
        <taxon>Dinophyceae</taxon>
        <taxon>Suessiales</taxon>
        <taxon>Symbiodiniaceae</taxon>
        <taxon>Effrenium</taxon>
    </lineage>
</organism>
<evidence type="ECO:0000313" key="2">
    <source>
        <dbReference type="Proteomes" id="UP001178507"/>
    </source>
</evidence>
<gene>
    <name evidence="1" type="ORF">EVOR1521_LOCUS22340</name>
</gene>
<protein>
    <submittedName>
        <fullName evidence="1">Uncharacterized protein</fullName>
    </submittedName>
</protein>
<name>A0AA36J2U3_9DINO</name>
<proteinExistence type="predicted"/>
<evidence type="ECO:0000313" key="1">
    <source>
        <dbReference type="EMBL" id="CAJ1398582.1"/>
    </source>
</evidence>
<accession>A0AA36J2U3</accession>
<dbReference type="Gene3D" id="3.40.50.1240">
    <property type="entry name" value="Phosphoglycerate mutase-like"/>
    <property type="match status" value="1"/>
</dbReference>